<feature type="compositionally biased region" description="Low complexity" evidence="2">
    <location>
        <begin position="482"/>
        <end position="495"/>
    </location>
</feature>
<evidence type="ECO:0000256" key="1">
    <source>
        <dbReference type="ARBA" id="ARBA00008335"/>
    </source>
</evidence>
<dbReference type="InterPro" id="IPR011701">
    <property type="entry name" value="MFS"/>
</dbReference>
<reference evidence="4" key="1">
    <citation type="journal article" date="2023" name="G3 (Bethesda)">
        <title>Whole genome assembly and annotation of the endangered Caribbean coral Acropora cervicornis.</title>
        <authorList>
            <person name="Selwyn J.D."/>
            <person name="Vollmer S.V."/>
        </authorList>
    </citation>
    <scope>NUCLEOTIDE SEQUENCE</scope>
    <source>
        <strain evidence="4">K2</strain>
    </source>
</reference>
<reference evidence="4" key="2">
    <citation type="journal article" date="2023" name="Science">
        <title>Genomic signatures of disease resistance in endangered staghorn corals.</title>
        <authorList>
            <person name="Vollmer S.V."/>
            <person name="Selwyn J.D."/>
            <person name="Despard B.A."/>
            <person name="Roesel C.L."/>
        </authorList>
    </citation>
    <scope>NUCLEOTIDE SEQUENCE</scope>
    <source>
        <strain evidence="4">K2</strain>
    </source>
</reference>
<dbReference type="Proteomes" id="UP001249851">
    <property type="component" value="Unassembled WGS sequence"/>
</dbReference>
<organism evidence="4 5">
    <name type="scientific">Acropora cervicornis</name>
    <name type="common">Staghorn coral</name>
    <dbReference type="NCBI Taxonomy" id="6130"/>
    <lineage>
        <taxon>Eukaryota</taxon>
        <taxon>Metazoa</taxon>
        <taxon>Cnidaria</taxon>
        <taxon>Anthozoa</taxon>
        <taxon>Hexacorallia</taxon>
        <taxon>Scleractinia</taxon>
        <taxon>Astrocoeniina</taxon>
        <taxon>Acroporidae</taxon>
        <taxon>Acropora</taxon>
    </lineage>
</organism>
<feature type="transmembrane region" description="Helical" evidence="3">
    <location>
        <begin position="701"/>
        <end position="719"/>
    </location>
</feature>
<dbReference type="AlphaFoldDB" id="A0AAD9QQE9"/>
<feature type="transmembrane region" description="Helical" evidence="3">
    <location>
        <begin position="132"/>
        <end position="149"/>
    </location>
</feature>
<dbReference type="GO" id="GO:0008643">
    <property type="term" value="P:carbohydrate transport"/>
    <property type="evidence" value="ECO:0007669"/>
    <property type="project" value="InterPro"/>
</dbReference>
<keyword evidence="3" id="KW-0472">Membrane</keyword>
<dbReference type="GO" id="GO:0015293">
    <property type="term" value="F:symporter activity"/>
    <property type="evidence" value="ECO:0007669"/>
    <property type="project" value="InterPro"/>
</dbReference>
<gene>
    <name evidence="4" type="ORF">P5673_011142</name>
</gene>
<feature type="region of interest" description="Disordered" evidence="2">
    <location>
        <begin position="466"/>
        <end position="497"/>
    </location>
</feature>
<feature type="transmembrane region" description="Helical" evidence="3">
    <location>
        <begin position="761"/>
        <end position="783"/>
    </location>
</feature>
<dbReference type="Gene3D" id="1.20.1250.20">
    <property type="entry name" value="MFS general substrate transporter like domains"/>
    <property type="match status" value="2"/>
</dbReference>
<dbReference type="InterPro" id="IPR039672">
    <property type="entry name" value="MFS_2"/>
</dbReference>
<keyword evidence="3" id="KW-0812">Transmembrane</keyword>
<feature type="transmembrane region" description="Helical" evidence="3">
    <location>
        <begin position="185"/>
        <end position="208"/>
    </location>
</feature>
<feature type="compositionally biased region" description="Basic and acidic residues" evidence="2">
    <location>
        <begin position="466"/>
        <end position="481"/>
    </location>
</feature>
<evidence type="ECO:0000313" key="4">
    <source>
        <dbReference type="EMBL" id="KAK2565210.1"/>
    </source>
</evidence>
<evidence type="ECO:0000313" key="5">
    <source>
        <dbReference type="Proteomes" id="UP001249851"/>
    </source>
</evidence>
<feature type="transmembrane region" description="Helical" evidence="3">
    <location>
        <begin position="795"/>
        <end position="817"/>
    </location>
</feature>
<dbReference type="Pfam" id="PF13347">
    <property type="entry name" value="MFS_2"/>
    <property type="match status" value="1"/>
</dbReference>
<dbReference type="EMBL" id="JARQWQ010000020">
    <property type="protein sequence ID" value="KAK2565210.1"/>
    <property type="molecule type" value="Genomic_DNA"/>
</dbReference>
<dbReference type="GO" id="GO:0005886">
    <property type="term" value="C:plasma membrane"/>
    <property type="evidence" value="ECO:0007669"/>
    <property type="project" value="TreeGrafter"/>
</dbReference>
<comment type="caution">
    <text evidence="4">The sequence shown here is derived from an EMBL/GenBank/DDBJ whole genome shotgun (WGS) entry which is preliminary data.</text>
</comment>
<keyword evidence="3" id="KW-1133">Transmembrane helix</keyword>
<feature type="transmembrane region" description="Helical" evidence="3">
    <location>
        <begin position="260"/>
        <end position="282"/>
    </location>
</feature>
<accession>A0AAD9QQE9</accession>
<dbReference type="SUPFAM" id="SSF103473">
    <property type="entry name" value="MFS general substrate transporter"/>
    <property type="match status" value="2"/>
</dbReference>
<keyword evidence="5" id="KW-1185">Reference proteome</keyword>
<evidence type="ECO:0000256" key="3">
    <source>
        <dbReference type="SAM" id="Phobius"/>
    </source>
</evidence>
<feature type="transmembrane region" description="Helical" evidence="3">
    <location>
        <begin position="220"/>
        <end position="248"/>
    </location>
</feature>
<dbReference type="Pfam" id="PF07690">
    <property type="entry name" value="MFS_1"/>
    <property type="match status" value="1"/>
</dbReference>
<dbReference type="PANTHER" id="PTHR11328">
    <property type="entry name" value="MAJOR FACILITATOR SUPERFAMILY DOMAIN-CONTAINING PROTEIN"/>
    <property type="match status" value="1"/>
</dbReference>
<name>A0AAD9QQE9_ACRCE</name>
<sequence>MNLNRRHYRTPYARNGQPELQELQRLTHHNNHISKALAKCKIRLFAFLSRRSGKTQQTATLFDWKSSVQNSVFFDSIIMGFLLKIPDLRHESFDLSDDTPTETTTPLFHRVACGLGHVLNDVIRQLFFSFRLVYFMNVLGLSASLSGWLLLEKPLVHIVLSPVSAILVDRVYIPFVSRKIGKRKSWHLLGTILEAVFIPFFFTNHYLIQSENSKTELMMIHLGILNVILGFGDGILDISHLSLIAVIARDQMEAVEMNSLRASFPTVLVAVGILSSLIFYLGTKEPSSSPRIPLRKLSTLAATNLARLTSFIPSGALGEPMPTFASGLKTARKKSRPARKSSHRVSLCDGIRWKPTKCDTYTYEENTLLKKEPQKENHGYRSASLPNDTNSIGVINEGLHASVLDRCKEPAPVNGSTKRVPLPFKTEANRKPVLNSGFNTARKESCLPRIMTRVNFCDETQQKPTECKMNEEKMPQEEKEPPNQSFQSSSSSLLSDPYRTGVVNKGFSVSFLDLYSDDESNYTGRVSKETAPINPSAVSLETKNDLLPDTKANSQVAINSELNTANKKNRPSRKRACVTFWDEIPSTPPKDDTNESQTLSNEEEAPIDNLQSWSSSLNNPDFTGVVSKGRYVSFLERYSDDRESTGTSRASKESSPSDVSALSLDTKSVSIAYSCTWMLQIHAYSYLPLFLIHRLRFSKESITYLPLILTISATVSSSLSKKIVQKIGDKLCLIFAAIFAIIAGVTSYFMEAESWTSKVMIYPTVILLGFGFSSMFVNSLSLATELIGKNTKTTGFVFAVMTLIASLTNGSLLMTIQELFPEQRDKDCEECGDYLRLVFSLVNVAVAIVSMVTVLLLYCINRFNGKSSSSDQDSETST</sequence>
<feature type="transmembrane region" description="Helical" evidence="3">
    <location>
        <begin position="837"/>
        <end position="860"/>
    </location>
</feature>
<protein>
    <submittedName>
        <fullName evidence="4">Major facilitator superfamily domain-containing protein 12</fullName>
    </submittedName>
</protein>
<dbReference type="InterPro" id="IPR036259">
    <property type="entry name" value="MFS_trans_sf"/>
</dbReference>
<evidence type="ECO:0000256" key="2">
    <source>
        <dbReference type="SAM" id="MobiDB-lite"/>
    </source>
</evidence>
<comment type="similarity">
    <text evidence="1">Belongs to the major facilitator superfamily.</text>
</comment>
<feature type="region of interest" description="Disordered" evidence="2">
    <location>
        <begin position="582"/>
        <end position="604"/>
    </location>
</feature>
<feature type="transmembrane region" description="Helical" evidence="3">
    <location>
        <begin position="731"/>
        <end position="749"/>
    </location>
</feature>
<feature type="transmembrane region" description="Helical" evidence="3">
    <location>
        <begin position="155"/>
        <end position="173"/>
    </location>
</feature>
<dbReference type="PANTHER" id="PTHR11328:SF28">
    <property type="entry name" value="MAJOR FACILITATOR SUPERFAMILY DOMAIN-CONTAINING PROTEIN 12"/>
    <property type="match status" value="1"/>
</dbReference>
<proteinExistence type="inferred from homology"/>